<evidence type="ECO:0000256" key="10">
    <source>
        <dbReference type="ARBA" id="ARBA00022771"/>
    </source>
</evidence>
<evidence type="ECO:0000256" key="9">
    <source>
        <dbReference type="ARBA" id="ARBA00022763"/>
    </source>
</evidence>
<dbReference type="SMART" id="SM00184">
    <property type="entry name" value="RING"/>
    <property type="match status" value="1"/>
</dbReference>
<dbReference type="NCBIfam" id="TIGR00599">
    <property type="entry name" value="rad18"/>
    <property type="match status" value="1"/>
</dbReference>
<dbReference type="InterPro" id="IPR039577">
    <property type="entry name" value="Rad18"/>
</dbReference>
<comment type="catalytic activity">
    <reaction evidence="1 18">
        <text>S-ubiquitinyl-[E2 ubiquitin-conjugating enzyme]-L-cysteine + [acceptor protein]-L-lysine = [E2 ubiquitin-conjugating enzyme]-L-cysteine + N(6)-ubiquitinyl-[acceptor protein]-L-lysine.</text>
        <dbReference type="EC" id="2.3.2.27"/>
    </reaction>
</comment>
<keyword evidence="23" id="KW-1185">Reference proteome</keyword>
<dbReference type="EC" id="2.3.2.27" evidence="5 18"/>
<dbReference type="GO" id="GO:0006281">
    <property type="term" value="P:DNA repair"/>
    <property type="evidence" value="ECO:0007669"/>
    <property type="project" value="UniProtKB-KW"/>
</dbReference>
<keyword evidence="7 18" id="KW-0808">Transferase</keyword>
<dbReference type="GO" id="GO:0005634">
    <property type="term" value="C:nucleus"/>
    <property type="evidence" value="ECO:0007669"/>
    <property type="project" value="UniProtKB-SubCell"/>
</dbReference>
<comment type="caution">
    <text evidence="22">The sequence shown here is derived from an EMBL/GenBank/DDBJ whole genome shotgun (WGS) entry which is preliminary data.</text>
</comment>
<dbReference type="Proteomes" id="UP001375240">
    <property type="component" value="Unassembled WGS sequence"/>
</dbReference>
<dbReference type="GO" id="GO:0006513">
    <property type="term" value="P:protein monoubiquitination"/>
    <property type="evidence" value="ECO:0007669"/>
    <property type="project" value="InterPro"/>
</dbReference>
<keyword evidence="13 18" id="KW-0238">DNA-binding</keyword>
<evidence type="ECO:0000256" key="15">
    <source>
        <dbReference type="ARBA" id="ARBA00023242"/>
    </source>
</evidence>
<evidence type="ECO:0000256" key="4">
    <source>
        <dbReference type="ARBA" id="ARBA00009506"/>
    </source>
</evidence>
<keyword evidence="9 17" id="KW-0227">DNA damage</keyword>
<dbReference type="FunFam" id="3.30.40.10:FF:000172">
    <property type="entry name" value="E3 ubiquitin-protein ligase RAD18"/>
    <property type="match status" value="1"/>
</dbReference>
<comment type="subcellular location">
    <subcellularLocation>
        <location evidence="2 18">Nucleus</location>
    </subcellularLocation>
</comment>
<comment type="subunit">
    <text evidence="18">Interacts with E2 UBC2, forming a complex with ubiquitin ligase activity.</text>
</comment>
<dbReference type="Gene3D" id="3.30.40.10">
    <property type="entry name" value="Zinc/RING finger domain, C3HC4 (zinc finger)"/>
    <property type="match status" value="1"/>
</dbReference>
<name>A0AAV9U040_9PEZI</name>
<feature type="compositionally biased region" description="Basic and acidic residues" evidence="19">
    <location>
        <begin position="113"/>
        <end position="134"/>
    </location>
</feature>
<feature type="domain" description="UBZ4-type" evidence="21">
    <location>
        <begin position="225"/>
        <end position="252"/>
    </location>
</feature>
<dbReference type="PANTHER" id="PTHR14134:SF2">
    <property type="entry name" value="E3 UBIQUITIN-PROTEIN LIGASE RAD18"/>
    <property type="match status" value="1"/>
</dbReference>
<evidence type="ECO:0000256" key="1">
    <source>
        <dbReference type="ARBA" id="ARBA00000900"/>
    </source>
</evidence>
<dbReference type="GO" id="GO:0003697">
    <property type="term" value="F:single-stranded DNA binding"/>
    <property type="evidence" value="ECO:0007669"/>
    <property type="project" value="UniProtKB-UniRule"/>
</dbReference>
<evidence type="ECO:0000256" key="17">
    <source>
        <dbReference type="PROSITE-ProRule" id="PRU01256"/>
    </source>
</evidence>
<accession>A0AAV9U040</accession>
<feature type="region of interest" description="Disordered" evidence="19">
    <location>
        <begin position="406"/>
        <end position="447"/>
    </location>
</feature>
<dbReference type="GO" id="GO:0061630">
    <property type="term" value="F:ubiquitin protein ligase activity"/>
    <property type="evidence" value="ECO:0007669"/>
    <property type="project" value="UniProtKB-UniRule"/>
</dbReference>
<dbReference type="SUPFAM" id="SSF57850">
    <property type="entry name" value="RING/U-box"/>
    <property type="match status" value="1"/>
</dbReference>
<evidence type="ECO:0000256" key="6">
    <source>
        <dbReference type="ARBA" id="ARBA00015551"/>
    </source>
</evidence>
<evidence type="ECO:0000256" key="8">
    <source>
        <dbReference type="ARBA" id="ARBA00022723"/>
    </source>
</evidence>
<keyword evidence="8 18" id="KW-0479">Metal-binding</keyword>
<feature type="domain" description="RING-type" evidence="20">
    <location>
        <begin position="28"/>
        <end position="66"/>
    </location>
</feature>
<dbReference type="PROSITE" id="PS50089">
    <property type="entry name" value="ZF_RING_2"/>
    <property type="match status" value="1"/>
</dbReference>
<keyword evidence="10 16" id="KW-0863">Zinc-finger</keyword>
<protein>
    <recommendedName>
        <fullName evidence="6 18">Postreplication repair E3 ubiquitin-protein ligase RAD18</fullName>
        <ecNumber evidence="5 18">2.3.2.27</ecNumber>
    </recommendedName>
    <alternativeName>
        <fullName evidence="18">RING-type E3 ubiquitin transferase RAD18</fullName>
    </alternativeName>
</protein>
<feature type="compositionally biased region" description="Low complexity" evidence="19">
    <location>
        <begin position="406"/>
        <end position="427"/>
    </location>
</feature>
<evidence type="ECO:0000256" key="3">
    <source>
        <dbReference type="ARBA" id="ARBA00004906"/>
    </source>
</evidence>
<evidence type="ECO:0000256" key="16">
    <source>
        <dbReference type="PROSITE-ProRule" id="PRU00175"/>
    </source>
</evidence>
<evidence type="ECO:0000313" key="22">
    <source>
        <dbReference type="EMBL" id="KAK6332424.1"/>
    </source>
</evidence>
<evidence type="ECO:0000256" key="13">
    <source>
        <dbReference type="ARBA" id="ARBA00023125"/>
    </source>
</evidence>
<keyword evidence="12 18" id="KW-0862">Zinc</keyword>
<proteinExistence type="inferred from homology"/>
<dbReference type="PANTHER" id="PTHR14134">
    <property type="entry name" value="E3 UBIQUITIN-PROTEIN LIGASE RAD18"/>
    <property type="match status" value="1"/>
</dbReference>
<dbReference type="PROSITE" id="PS51908">
    <property type="entry name" value="ZF_UBZ4"/>
    <property type="match status" value="1"/>
</dbReference>
<evidence type="ECO:0000256" key="18">
    <source>
        <dbReference type="RuleBase" id="RU368093"/>
    </source>
</evidence>
<dbReference type="GO" id="GO:0006301">
    <property type="term" value="P:DNA damage tolerance"/>
    <property type="evidence" value="ECO:0007669"/>
    <property type="project" value="InterPro"/>
</dbReference>
<feature type="region of interest" description="Disordered" evidence="19">
    <location>
        <begin position="101"/>
        <end position="225"/>
    </location>
</feature>
<comment type="pathway">
    <text evidence="3 18">Protein modification; protein ubiquitination.</text>
</comment>
<evidence type="ECO:0000256" key="14">
    <source>
        <dbReference type="ARBA" id="ARBA00023204"/>
    </source>
</evidence>
<evidence type="ECO:0000256" key="12">
    <source>
        <dbReference type="ARBA" id="ARBA00022833"/>
    </source>
</evidence>
<dbReference type="InterPro" id="IPR013083">
    <property type="entry name" value="Znf_RING/FYVE/PHD"/>
</dbReference>
<organism evidence="22 23">
    <name type="scientific">Orbilia brochopaga</name>
    <dbReference type="NCBI Taxonomy" id="3140254"/>
    <lineage>
        <taxon>Eukaryota</taxon>
        <taxon>Fungi</taxon>
        <taxon>Dikarya</taxon>
        <taxon>Ascomycota</taxon>
        <taxon>Pezizomycotina</taxon>
        <taxon>Orbiliomycetes</taxon>
        <taxon>Orbiliales</taxon>
        <taxon>Orbiliaceae</taxon>
        <taxon>Orbilia</taxon>
    </lineage>
</organism>
<dbReference type="EMBL" id="JAVHNQ010000015">
    <property type="protein sequence ID" value="KAK6332424.1"/>
    <property type="molecule type" value="Genomic_DNA"/>
</dbReference>
<dbReference type="GO" id="GO:0008270">
    <property type="term" value="F:zinc ion binding"/>
    <property type="evidence" value="ECO:0007669"/>
    <property type="project" value="UniProtKB-KW"/>
</dbReference>
<keyword evidence="11 18" id="KW-0833">Ubl conjugation pathway</keyword>
<sequence>MDIEFADPTDWLKTSIPALQGLETSLRCSVCKEYFNAPMITSCGHTFCSLCIRKYLSSVQKCPTCRGSDEESKLRKNTLIEELLHSFVAIRDDMLQKLIPKPEPEIREEEIDSREAEASIRDADTRKPEKRSSLDVDVDSETADPTDRRRGKRRKRDGATPATTSSQDTEPEGLRRSTRASSQLTSILIARQSKGFPLDGDDELDDANFEPSKNAPSDDDYDDDSAECPLCQKRFDHAAINDHVNRCLDGKGGTPSPQKRPSVALRNTVTTSAIAVSVPTFTQLRAYTDAEKTSKRIPKGNFSLTKEAEIRKKLSQYGIRYDVKGRESKQTLWQRLQDWINLYNANLDSPTPMTDRALVRELERAERSKQNQERSVVQDKEFERDAWSRKFSNDFTSLAATAMQSAASKKASAAASTNASANTATAGRETRTTTEVNGIDSPEVIEL</sequence>
<evidence type="ECO:0000259" key="20">
    <source>
        <dbReference type="PROSITE" id="PS50089"/>
    </source>
</evidence>
<dbReference type="GO" id="GO:0097505">
    <property type="term" value="C:Rad6-Rad18 complex"/>
    <property type="evidence" value="ECO:0007669"/>
    <property type="project" value="TreeGrafter"/>
</dbReference>
<dbReference type="InterPro" id="IPR004580">
    <property type="entry name" value="Rad18_fungi"/>
</dbReference>
<evidence type="ECO:0000313" key="23">
    <source>
        <dbReference type="Proteomes" id="UP001375240"/>
    </source>
</evidence>
<evidence type="ECO:0000256" key="11">
    <source>
        <dbReference type="ARBA" id="ARBA00022786"/>
    </source>
</evidence>
<evidence type="ECO:0000259" key="21">
    <source>
        <dbReference type="PROSITE" id="PS51908"/>
    </source>
</evidence>
<dbReference type="PROSITE" id="PS00518">
    <property type="entry name" value="ZF_RING_1"/>
    <property type="match status" value="1"/>
</dbReference>
<evidence type="ECO:0000256" key="2">
    <source>
        <dbReference type="ARBA" id="ARBA00004123"/>
    </source>
</evidence>
<dbReference type="InterPro" id="IPR017907">
    <property type="entry name" value="Znf_RING_CS"/>
</dbReference>
<comment type="function">
    <text evidence="18">E3 RING-finger protein, member of the UBC2/RAD6 epistasis group. Associates to the E2 ubiquitin conjugating enzyme UBC2/RAD6 to form the UBC2-RAD18 ubiquitin ligase complex involved in postreplicative repair (PRR) of damaged DNA.</text>
</comment>
<dbReference type="AlphaFoldDB" id="A0AAV9U040"/>
<reference evidence="22 23" key="1">
    <citation type="submission" date="2019-10" db="EMBL/GenBank/DDBJ databases">
        <authorList>
            <person name="Palmer J.M."/>
        </authorList>
    </citation>
    <scope>NUCLEOTIDE SEQUENCE [LARGE SCALE GENOMIC DNA]</scope>
    <source>
        <strain evidence="22 23">TWF696</strain>
    </source>
</reference>
<keyword evidence="14 17" id="KW-0234">DNA repair</keyword>
<evidence type="ECO:0000256" key="5">
    <source>
        <dbReference type="ARBA" id="ARBA00012483"/>
    </source>
</evidence>
<dbReference type="Pfam" id="PF13923">
    <property type="entry name" value="zf-C3HC4_2"/>
    <property type="match status" value="1"/>
</dbReference>
<comment type="similarity">
    <text evidence="4 18">Belongs to the RAD18 family.</text>
</comment>
<evidence type="ECO:0000256" key="7">
    <source>
        <dbReference type="ARBA" id="ARBA00022679"/>
    </source>
</evidence>
<keyword evidence="15 18" id="KW-0539">Nucleus</keyword>
<evidence type="ECO:0000256" key="19">
    <source>
        <dbReference type="SAM" id="MobiDB-lite"/>
    </source>
</evidence>
<dbReference type="Gene3D" id="3.30.160.60">
    <property type="entry name" value="Classic Zinc Finger"/>
    <property type="match status" value="1"/>
</dbReference>
<feature type="compositionally biased region" description="Acidic residues" evidence="19">
    <location>
        <begin position="199"/>
        <end position="208"/>
    </location>
</feature>
<gene>
    <name evidence="22" type="primary">RAD18</name>
    <name evidence="22" type="ORF">TWF696_003139</name>
</gene>
<dbReference type="InterPro" id="IPR006642">
    <property type="entry name" value="Rad18_UBZ4"/>
</dbReference>
<dbReference type="InterPro" id="IPR001841">
    <property type="entry name" value="Znf_RING"/>
</dbReference>